<organism evidence="1">
    <name type="scientific">Sesamum latifolium</name>
    <dbReference type="NCBI Taxonomy" id="2727402"/>
    <lineage>
        <taxon>Eukaryota</taxon>
        <taxon>Viridiplantae</taxon>
        <taxon>Streptophyta</taxon>
        <taxon>Embryophyta</taxon>
        <taxon>Tracheophyta</taxon>
        <taxon>Spermatophyta</taxon>
        <taxon>Magnoliopsida</taxon>
        <taxon>eudicotyledons</taxon>
        <taxon>Gunneridae</taxon>
        <taxon>Pentapetalae</taxon>
        <taxon>asterids</taxon>
        <taxon>lamiids</taxon>
        <taxon>Lamiales</taxon>
        <taxon>Pedaliaceae</taxon>
        <taxon>Sesamum</taxon>
    </lineage>
</organism>
<reference evidence="1" key="2">
    <citation type="journal article" date="2024" name="Plant">
        <title>Genomic evolution and insights into agronomic trait innovations of Sesamum species.</title>
        <authorList>
            <person name="Miao H."/>
            <person name="Wang L."/>
            <person name="Qu L."/>
            <person name="Liu H."/>
            <person name="Sun Y."/>
            <person name="Le M."/>
            <person name="Wang Q."/>
            <person name="Wei S."/>
            <person name="Zheng Y."/>
            <person name="Lin W."/>
            <person name="Duan Y."/>
            <person name="Cao H."/>
            <person name="Xiong S."/>
            <person name="Wang X."/>
            <person name="Wei L."/>
            <person name="Li C."/>
            <person name="Ma Q."/>
            <person name="Ju M."/>
            <person name="Zhao R."/>
            <person name="Li G."/>
            <person name="Mu C."/>
            <person name="Tian Q."/>
            <person name="Mei H."/>
            <person name="Zhang T."/>
            <person name="Gao T."/>
            <person name="Zhang H."/>
        </authorList>
    </citation>
    <scope>NUCLEOTIDE SEQUENCE</scope>
    <source>
        <strain evidence="1">KEN1</strain>
    </source>
</reference>
<gene>
    <name evidence="1" type="ORF">Slati_0167000</name>
</gene>
<dbReference type="AlphaFoldDB" id="A0AAW2YAQ1"/>
<proteinExistence type="predicted"/>
<accession>A0AAW2YAQ1</accession>
<dbReference type="EMBL" id="JACGWN010000001">
    <property type="protein sequence ID" value="KAL0462794.1"/>
    <property type="molecule type" value="Genomic_DNA"/>
</dbReference>
<comment type="caution">
    <text evidence="1">The sequence shown here is derived from an EMBL/GenBank/DDBJ whole genome shotgun (WGS) entry which is preliminary data.</text>
</comment>
<sequence>MEISSNTTNKQKAVEAPDNTHVLQVGYRDIPSSGWWRVCPGSSGTSTTAPRAVGPVIDPHGVALSRIPH</sequence>
<reference evidence="1" key="1">
    <citation type="submission" date="2020-06" db="EMBL/GenBank/DDBJ databases">
        <authorList>
            <person name="Li T."/>
            <person name="Hu X."/>
            <person name="Zhang T."/>
            <person name="Song X."/>
            <person name="Zhang H."/>
            <person name="Dai N."/>
            <person name="Sheng W."/>
            <person name="Hou X."/>
            <person name="Wei L."/>
        </authorList>
    </citation>
    <scope>NUCLEOTIDE SEQUENCE</scope>
    <source>
        <strain evidence="1">KEN1</strain>
        <tissue evidence="1">Leaf</tissue>
    </source>
</reference>
<protein>
    <submittedName>
        <fullName evidence="1">Uncharacterized protein</fullName>
    </submittedName>
</protein>
<evidence type="ECO:0000313" key="1">
    <source>
        <dbReference type="EMBL" id="KAL0462794.1"/>
    </source>
</evidence>
<name>A0AAW2YAQ1_9LAMI</name>